<evidence type="ECO:0000313" key="2">
    <source>
        <dbReference type="Proteomes" id="UP000309389"/>
    </source>
</evidence>
<evidence type="ECO:0008006" key="3">
    <source>
        <dbReference type="Google" id="ProtNLM"/>
    </source>
</evidence>
<accession>A0A4T3F015</accession>
<name>A0A4T3F015_9SPHN</name>
<proteinExistence type="predicted"/>
<keyword evidence="2" id="KW-1185">Reference proteome</keyword>
<reference evidence="1 2" key="1">
    <citation type="submission" date="2019-04" db="EMBL/GenBank/DDBJ databases">
        <title>Altererythrobacter aquimixticola sp. nov., isolated from sediment of junction between the ocean and a freshwater spring.</title>
        <authorList>
            <person name="Yoon J.-H."/>
        </authorList>
    </citation>
    <scope>NUCLEOTIDE SEQUENCE [LARGE SCALE GENOMIC DNA]</scope>
    <source>
        <strain evidence="1 2">SSKS-13</strain>
    </source>
</reference>
<dbReference type="EMBL" id="SSHH01000002">
    <property type="protein sequence ID" value="TIX50254.1"/>
    <property type="molecule type" value="Genomic_DNA"/>
</dbReference>
<gene>
    <name evidence="1" type="ORF">E5222_08185</name>
</gene>
<evidence type="ECO:0000313" key="1">
    <source>
        <dbReference type="EMBL" id="TIX50254.1"/>
    </source>
</evidence>
<sequence length="170" mass="18195">MMRGSIAAVTLLGLAACTTAPESDGGEGVGEVSPFATDQSRPLLALFDHLLGNYFASDVGARPTICVASHDGRSEVALPAAEELELMTRYGSLAPFARCGFVDGRWQDTETGETAMLFRIHSFTCANEANCTGFGGYVSGQTSSLSSRYTMQYADGAWQFDRDDRLIGEE</sequence>
<dbReference type="Proteomes" id="UP000309389">
    <property type="component" value="Unassembled WGS sequence"/>
</dbReference>
<dbReference type="PROSITE" id="PS51257">
    <property type="entry name" value="PROKAR_LIPOPROTEIN"/>
    <property type="match status" value="1"/>
</dbReference>
<dbReference type="AlphaFoldDB" id="A0A4T3F015"/>
<protein>
    <recommendedName>
        <fullName evidence="3">Lipoprotein</fullName>
    </recommendedName>
</protein>
<dbReference type="OrthoDB" id="7406667at2"/>
<organism evidence="1 2">
    <name type="scientific">Alteraurantiacibacter aquimixticola</name>
    <dbReference type="NCBI Taxonomy" id="2489173"/>
    <lineage>
        <taxon>Bacteria</taxon>
        <taxon>Pseudomonadati</taxon>
        <taxon>Pseudomonadota</taxon>
        <taxon>Alphaproteobacteria</taxon>
        <taxon>Sphingomonadales</taxon>
        <taxon>Erythrobacteraceae</taxon>
        <taxon>Alteraurantiacibacter</taxon>
    </lineage>
</organism>
<dbReference type="RefSeq" id="WP_136693274.1">
    <property type="nucleotide sequence ID" value="NZ_SSHH01000002.1"/>
</dbReference>
<comment type="caution">
    <text evidence="1">The sequence shown here is derived from an EMBL/GenBank/DDBJ whole genome shotgun (WGS) entry which is preliminary data.</text>
</comment>